<dbReference type="SMART" id="SM00827">
    <property type="entry name" value="PKS_AT"/>
    <property type="match status" value="1"/>
</dbReference>
<proteinExistence type="predicted"/>
<dbReference type="EC" id="2.3.1.39" evidence="1"/>
<dbReference type="InterPro" id="IPR017554">
    <property type="entry name" value="Malonate_deCOase_MdcHsu"/>
</dbReference>
<protein>
    <recommendedName>
        <fullName evidence="1">[acyl-carrier-protein] S-malonyltransferase</fullName>
        <ecNumber evidence="1">2.3.1.39</ecNumber>
    </recommendedName>
</protein>
<dbReference type="Proteomes" id="UP000315112">
    <property type="component" value="Unassembled WGS sequence"/>
</dbReference>
<evidence type="ECO:0000256" key="2">
    <source>
        <dbReference type="ARBA" id="ARBA00022679"/>
    </source>
</evidence>
<keyword evidence="9" id="KW-1185">Reference proteome</keyword>
<evidence type="ECO:0000313" key="9">
    <source>
        <dbReference type="Proteomes" id="UP000437862"/>
    </source>
</evidence>
<dbReference type="OrthoDB" id="9808564at2"/>
<dbReference type="GO" id="GO:0006633">
    <property type="term" value="P:fatty acid biosynthetic process"/>
    <property type="evidence" value="ECO:0007669"/>
    <property type="project" value="TreeGrafter"/>
</dbReference>
<evidence type="ECO:0000313" key="8">
    <source>
        <dbReference type="Proteomes" id="UP000315112"/>
    </source>
</evidence>
<dbReference type="PANTHER" id="PTHR42681:SF1">
    <property type="entry name" value="MALONYL-COA-ACYL CARRIER PROTEIN TRANSACYLASE, MITOCHONDRIAL"/>
    <property type="match status" value="1"/>
</dbReference>
<dbReference type="RefSeq" id="WP_145878442.1">
    <property type="nucleotide sequence ID" value="NZ_CP046904.1"/>
</dbReference>
<evidence type="ECO:0000259" key="5">
    <source>
        <dbReference type="SMART" id="SM00827"/>
    </source>
</evidence>
<name>A0A562PKB0_9BURK</name>
<evidence type="ECO:0000256" key="3">
    <source>
        <dbReference type="ARBA" id="ARBA00023315"/>
    </source>
</evidence>
<dbReference type="Gene3D" id="3.30.70.250">
    <property type="entry name" value="Malonyl-CoA ACP transacylase, ACP-binding"/>
    <property type="match status" value="1"/>
</dbReference>
<dbReference type="EMBL" id="CP046904">
    <property type="protein sequence ID" value="QGZ42336.1"/>
    <property type="molecule type" value="Genomic_DNA"/>
</dbReference>
<feature type="domain" description="Malonyl-CoA:ACP transacylase (MAT)" evidence="5">
    <location>
        <begin position="6"/>
        <end position="306"/>
    </location>
</feature>
<keyword evidence="2" id="KW-0808">Transferase</keyword>
<dbReference type="GO" id="GO:0004314">
    <property type="term" value="F:[acyl-carrier-protein] S-malonyltransferase activity"/>
    <property type="evidence" value="ECO:0007669"/>
    <property type="project" value="UniProtKB-EC"/>
</dbReference>
<sequence>MTVLFTFPGQGAQRPGMLHDLPDCAETAATLAQAAAALGHDPLKLDTADALRSTVATQLSLLICGVATARRLATLGAVPDIVAGLSIGAYPAAVTAGVLDFEDAVRMVALRGRLMEEAYPSGYGMTAVSGLPVAQLEALVARVHRAGSPVYVANLNGPRQQVIAGADDALAAVAELVRDSGLGAKAERLAVSVPSHCELFAAQAAALADSMASVPFQAPHITYVSGSLGRALFDGARIRADLAGNMARQVRWDDALRHAWERGARLAIEMPTGSVLTKLAQPMFGNLAVACDGMALADVVSLVRQYRA</sequence>
<dbReference type="Proteomes" id="UP000437862">
    <property type="component" value="Chromosome"/>
</dbReference>
<dbReference type="PANTHER" id="PTHR42681">
    <property type="entry name" value="MALONYL-COA-ACYL CARRIER PROTEIN TRANSACYLASE, MITOCHONDRIAL"/>
    <property type="match status" value="1"/>
</dbReference>
<dbReference type="InterPro" id="IPR014043">
    <property type="entry name" value="Acyl_transferase_dom"/>
</dbReference>
<evidence type="ECO:0000256" key="1">
    <source>
        <dbReference type="ARBA" id="ARBA00013258"/>
    </source>
</evidence>
<dbReference type="Pfam" id="PF00698">
    <property type="entry name" value="Acyl_transf_1"/>
    <property type="match status" value="1"/>
</dbReference>
<evidence type="ECO:0000256" key="4">
    <source>
        <dbReference type="ARBA" id="ARBA00048462"/>
    </source>
</evidence>
<dbReference type="AlphaFoldDB" id="A0A562PKB0"/>
<gene>
    <name evidence="6" type="primary">mdcH</name>
    <name evidence="6" type="ORF">GO485_27085</name>
    <name evidence="7" type="ORF">IP92_04067</name>
</gene>
<evidence type="ECO:0000313" key="7">
    <source>
        <dbReference type="EMBL" id="TWI44892.1"/>
    </source>
</evidence>
<comment type="catalytic activity">
    <reaction evidence="4">
        <text>holo-[ACP] + malonyl-CoA = malonyl-[ACP] + CoA</text>
        <dbReference type="Rhea" id="RHEA:41792"/>
        <dbReference type="Rhea" id="RHEA-COMP:9623"/>
        <dbReference type="Rhea" id="RHEA-COMP:9685"/>
        <dbReference type="ChEBI" id="CHEBI:57287"/>
        <dbReference type="ChEBI" id="CHEBI:57384"/>
        <dbReference type="ChEBI" id="CHEBI:64479"/>
        <dbReference type="ChEBI" id="CHEBI:78449"/>
        <dbReference type="EC" id="2.3.1.39"/>
    </reaction>
</comment>
<dbReference type="InterPro" id="IPR001227">
    <property type="entry name" value="Ac_transferase_dom_sf"/>
</dbReference>
<dbReference type="EMBL" id="VLKW01000008">
    <property type="protein sequence ID" value="TWI44892.1"/>
    <property type="molecule type" value="Genomic_DNA"/>
</dbReference>
<dbReference type="InterPro" id="IPR016036">
    <property type="entry name" value="Malonyl_transacylase_ACP-bd"/>
</dbReference>
<evidence type="ECO:0000313" key="6">
    <source>
        <dbReference type="EMBL" id="QGZ42336.1"/>
    </source>
</evidence>
<dbReference type="InterPro" id="IPR016035">
    <property type="entry name" value="Acyl_Trfase/lysoPLipase"/>
</dbReference>
<dbReference type="SUPFAM" id="SSF52151">
    <property type="entry name" value="FabD/lysophospholipase-like"/>
    <property type="match status" value="1"/>
</dbReference>
<dbReference type="GO" id="GO:0005829">
    <property type="term" value="C:cytosol"/>
    <property type="evidence" value="ECO:0007669"/>
    <property type="project" value="TreeGrafter"/>
</dbReference>
<accession>A0A562PKB0</accession>
<keyword evidence="3" id="KW-0012">Acyltransferase</keyword>
<reference evidence="7" key="2">
    <citation type="submission" date="2019-07" db="EMBL/GenBank/DDBJ databases">
        <authorList>
            <person name="Whitman W."/>
            <person name="Huntemann M."/>
            <person name="Clum A."/>
            <person name="Pillay M."/>
            <person name="Palaniappan K."/>
            <person name="Varghese N."/>
            <person name="Mikhailova N."/>
            <person name="Stamatis D."/>
            <person name="Reddy T."/>
            <person name="Daum C."/>
            <person name="Shapiro N."/>
            <person name="Ivanova N."/>
            <person name="Kyrpides N."/>
            <person name="Woyke T."/>
        </authorList>
    </citation>
    <scope>NUCLEOTIDE SEQUENCE</scope>
    <source>
        <strain evidence="7">CGMCC 1.10685</strain>
    </source>
</reference>
<dbReference type="InterPro" id="IPR050858">
    <property type="entry name" value="Mal-CoA-ACP_Trans/PKS_FabD"/>
</dbReference>
<dbReference type="Gene3D" id="3.40.366.10">
    <property type="entry name" value="Malonyl-Coenzyme A Acyl Carrier Protein, domain 2"/>
    <property type="match status" value="1"/>
</dbReference>
<dbReference type="NCBIfam" id="TIGR03131">
    <property type="entry name" value="malonate_mdcH"/>
    <property type="match status" value="1"/>
</dbReference>
<reference evidence="6 9" key="3">
    <citation type="submission" date="2019-12" db="EMBL/GenBank/DDBJ databases">
        <title>Draft Genome Sequences of Six Type Strains of the Genus Massilia.</title>
        <authorList>
            <person name="Miess H."/>
            <person name="Frediansyah A."/>
            <person name="Goeker M."/>
            <person name="Gross H."/>
        </authorList>
    </citation>
    <scope>NUCLEOTIDE SEQUENCE [LARGE SCALE GENOMIC DNA]</scope>
    <source>
        <strain evidence="6 9">DSM 26639</strain>
    </source>
</reference>
<dbReference type="SUPFAM" id="SSF55048">
    <property type="entry name" value="Probable ACP-binding domain of malonyl-CoA ACP transacylase"/>
    <property type="match status" value="1"/>
</dbReference>
<reference evidence="7 8" key="1">
    <citation type="journal article" date="2015" name="Stand. Genomic Sci.">
        <title>Genomic Encyclopedia of Bacterial and Archaeal Type Strains, Phase III: the genomes of soil and plant-associated and newly described type strains.</title>
        <authorList>
            <person name="Whitman W.B."/>
            <person name="Woyke T."/>
            <person name="Klenk H.P."/>
            <person name="Zhou Y."/>
            <person name="Lilburn T.G."/>
            <person name="Beck B.J."/>
            <person name="De Vos P."/>
            <person name="Vandamme P."/>
            <person name="Eisen J.A."/>
            <person name="Garrity G."/>
            <person name="Hugenholtz P."/>
            <person name="Kyrpides N.C."/>
        </authorList>
    </citation>
    <scope>NUCLEOTIDE SEQUENCE [LARGE SCALE GENOMIC DNA]</scope>
    <source>
        <strain evidence="7 8">CGMCC 1.10685</strain>
    </source>
</reference>
<organism evidence="7 8">
    <name type="scientific">Pseudoduganella flava</name>
    <dbReference type="NCBI Taxonomy" id="871742"/>
    <lineage>
        <taxon>Bacteria</taxon>
        <taxon>Pseudomonadati</taxon>
        <taxon>Pseudomonadota</taxon>
        <taxon>Betaproteobacteria</taxon>
        <taxon>Burkholderiales</taxon>
        <taxon>Oxalobacteraceae</taxon>
        <taxon>Telluria group</taxon>
        <taxon>Pseudoduganella</taxon>
    </lineage>
</organism>